<accession>A0A2A9NRJ3</accession>
<keyword evidence="3" id="KW-1185">Reference proteome</keyword>
<feature type="transmembrane region" description="Helical" evidence="1">
    <location>
        <begin position="125"/>
        <end position="145"/>
    </location>
</feature>
<feature type="transmembrane region" description="Helical" evidence="1">
    <location>
        <begin position="12"/>
        <end position="36"/>
    </location>
</feature>
<reference evidence="2 3" key="1">
    <citation type="submission" date="2014-02" db="EMBL/GenBank/DDBJ databases">
        <title>Transposable element dynamics among asymbiotic and ectomycorrhizal Amanita fungi.</title>
        <authorList>
            <consortium name="DOE Joint Genome Institute"/>
            <person name="Hess J."/>
            <person name="Skrede I."/>
            <person name="Wolfe B."/>
            <person name="LaButti K."/>
            <person name="Ohm R.A."/>
            <person name="Grigoriev I.V."/>
            <person name="Pringle A."/>
        </authorList>
    </citation>
    <scope>NUCLEOTIDE SEQUENCE [LARGE SCALE GENOMIC DNA]</scope>
    <source>
        <strain evidence="2 3">SKay4041</strain>
    </source>
</reference>
<dbReference type="EMBL" id="KZ301977">
    <property type="protein sequence ID" value="PFH52738.1"/>
    <property type="molecule type" value="Genomic_DNA"/>
</dbReference>
<evidence type="ECO:0000313" key="3">
    <source>
        <dbReference type="Proteomes" id="UP000242287"/>
    </source>
</evidence>
<evidence type="ECO:0000256" key="1">
    <source>
        <dbReference type="SAM" id="Phobius"/>
    </source>
</evidence>
<dbReference type="STRING" id="703135.A0A2A9NRJ3"/>
<organism evidence="2 3">
    <name type="scientific">Amanita thiersii Skay4041</name>
    <dbReference type="NCBI Taxonomy" id="703135"/>
    <lineage>
        <taxon>Eukaryota</taxon>
        <taxon>Fungi</taxon>
        <taxon>Dikarya</taxon>
        <taxon>Basidiomycota</taxon>
        <taxon>Agaricomycotina</taxon>
        <taxon>Agaricomycetes</taxon>
        <taxon>Agaricomycetidae</taxon>
        <taxon>Agaricales</taxon>
        <taxon>Pluteineae</taxon>
        <taxon>Amanitaceae</taxon>
        <taxon>Amanita</taxon>
    </lineage>
</organism>
<protein>
    <recommendedName>
        <fullName evidence="4">MARVEL domain-containing protein</fullName>
    </recommendedName>
</protein>
<dbReference type="OrthoDB" id="3264219at2759"/>
<keyword evidence="1" id="KW-0472">Membrane</keyword>
<dbReference type="AlphaFoldDB" id="A0A2A9NRJ3"/>
<feature type="transmembrane region" description="Helical" evidence="1">
    <location>
        <begin position="73"/>
        <end position="94"/>
    </location>
</feature>
<sequence>MTVRFGNYRLAFYVIVFLLSGTVLGLTAHFASIFLPKLHHDFIIFSLVVSSLTIFVHLLSIQWAQPRTEAVQLFILGTLWLAMGAWATDIIGHVQCDGLGGQRIPTKDGNASYRDYCYEMTVIEAFSWMNFALFVIAFAILLSLITQAQRFGRYLIWREPIRELPWFGEVPGYYNTHTGVPAQYPGGYMPYGYPATGGQMVQPVTQVPVTTV</sequence>
<proteinExistence type="predicted"/>
<gene>
    <name evidence="2" type="ORF">AMATHDRAFT_56113</name>
</gene>
<feature type="transmembrane region" description="Helical" evidence="1">
    <location>
        <begin position="42"/>
        <end position="61"/>
    </location>
</feature>
<keyword evidence="1" id="KW-1133">Transmembrane helix</keyword>
<name>A0A2A9NRJ3_9AGAR</name>
<evidence type="ECO:0008006" key="4">
    <source>
        <dbReference type="Google" id="ProtNLM"/>
    </source>
</evidence>
<keyword evidence="1" id="KW-0812">Transmembrane</keyword>
<dbReference type="Proteomes" id="UP000242287">
    <property type="component" value="Unassembled WGS sequence"/>
</dbReference>
<evidence type="ECO:0000313" key="2">
    <source>
        <dbReference type="EMBL" id="PFH52738.1"/>
    </source>
</evidence>